<dbReference type="Pfam" id="PF00581">
    <property type="entry name" value="Rhodanese"/>
    <property type="match status" value="3"/>
</dbReference>
<dbReference type="RefSeq" id="WP_115641888.1">
    <property type="nucleotide sequence ID" value="NZ_UFWZ01000001.1"/>
</dbReference>
<dbReference type="SMART" id="SM00450">
    <property type="entry name" value="RHOD"/>
    <property type="match status" value="3"/>
</dbReference>
<evidence type="ECO:0000259" key="3">
    <source>
        <dbReference type="PROSITE" id="PS50206"/>
    </source>
</evidence>
<reference evidence="4 5" key="1">
    <citation type="submission" date="2018-06" db="EMBL/GenBank/DDBJ databases">
        <authorList>
            <consortium name="Pathogen Informatics"/>
            <person name="Doyle S."/>
        </authorList>
    </citation>
    <scope>NUCLEOTIDE SEQUENCE [LARGE SCALE GENOMIC DNA]</scope>
    <source>
        <strain evidence="4 5">NCTC9836</strain>
    </source>
</reference>
<name>A0A381JA81_9CLOT</name>
<feature type="domain" description="Rhodanese" evidence="3">
    <location>
        <begin position="328"/>
        <end position="449"/>
    </location>
</feature>
<dbReference type="PROSITE" id="PS50206">
    <property type="entry name" value="RHODANESE_3"/>
    <property type="match status" value="3"/>
</dbReference>
<proteinExistence type="predicted"/>
<dbReference type="Proteomes" id="UP000254664">
    <property type="component" value="Unassembled WGS sequence"/>
</dbReference>
<organism evidence="4 5">
    <name type="scientific">Clostridium putrefaciens</name>
    <dbReference type="NCBI Taxonomy" id="99675"/>
    <lineage>
        <taxon>Bacteria</taxon>
        <taxon>Bacillati</taxon>
        <taxon>Bacillota</taxon>
        <taxon>Clostridia</taxon>
        <taxon>Eubacteriales</taxon>
        <taxon>Clostridiaceae</taxon>
        <taxon>Clostridium</taxon>
    </lineage>
</organism>
<dbReference type="GO" id="GO:0004792">
    <property type="term" value="F:thiosulfate-cyanide sulfurtransferase activity"/>
    <property type="evidence" value="ECO:0007669"/>
    <property type="project" value="UniProtKB-EC"/>
</dbReference>
<dbReference type="EC" id="2.8.1.1" evidence="4"/>
<dbReference type="Gene3D" id="3.40.250.10">
    <property type="entry name" value="Rhodanese-like domain"/>
    <property type="match status" value="3"/>
</dbReference>
<dbReference type="CDD" id="cd01449">
    <property type="entry name" value="TST_Repeat_2"/>
    <property type="match status" value="1"/>
</dbReference>
<feature type="domain" description="Rhodanese" evidence="3">
    <location>
        <begin position="187"/>
        <end position="294"/>
    </location>
</feature>
<dbReference type="CDD" id="cd01448">
    <property type="entry name" value="TST_Repeat_1"/>
    <property type="match status" value="1"/>
</dbReference>
<accession>A0A381JA81</accession>
<dbReference type="PROSITE" id="PS51257">
    <property type="entry name" value="PROKAR_LIPOPROTEIN"/>
    <property type="match status" value="1"/>
</dbReference>
<dbReference type="InterPro" id="IPR001763">
    <property type="entry name" value="Rhodanese-like_dom"/>
</dbReference>
<dbReference type="AlphaFoldDB" id="A0A381JA81"/>
<dbReference type="PANTHER" id="PTHR11364">
    <property type="entry name" value="THIOSULFATE SULFERTANSFERASE"/>
    <property type="match status" value="1"/>
</dbReference>
<evidence type="ECO:0000256" key="2">
    <source>
        <dbReference type="ARBA" id="ARBA00022737"/>
    </source>
</evidence>
<evidence type="ECO:0000256" key="1">
    <source>
        <dbReference type="ARBA" id="ARBA00022679"/>
    </source>
</evidence>
<dbReference type="InterPro" id="IPR036873">
    <property type="entry name" value="Rhodanese-like_dom_sf"/>
</dbReference>
<dbReference type="PANTHER" id="PTHR11364:SF27">
    <property type="entry name" value="SULFURTRANSFERASE"/>
    <property type="match status" value="1"/>
</dbReference>
<sequence length="452" mass="50995">MNNIKRIIMTLIMILISLAFITGCSSKIKPEEAKKESNEIKTLSTEQLQEKISDSDWVIVDARSNDSFNGWKLDGAKSSGHIKGATDFSANWLKVDKKNKDKELKEVMNIKGITKEKNIVLYDVNEKDANEVANYFKKNGIDKLYTYNLKEDSKDELKLESYENYHLLVPPSWIEDVISDKKPENFKGGSYKIFEVSWGDEAKDYKKGHIKGAVHINTDEVEEGPIWNRVSDDELERFALNNGIDIDTTVILYGEDPMGSFRLAAILKYMGVKDVRVLNGGFGAWRGSGYAIETKENPKIKIKSFGAIVPLNKDYIVDMPQAKKILSDKEGSKLVDIRSLDEHTGKIPGYPDITAKGRPSGAVWGHAGSDSQHLEEFRNIDNTMRNSSEILSMWKKEGIMPDQRLAFFCGTGWRAAEVQIYAEIMGIKNSSIYDGGWYEWSSNTENPVETGK</sequence>
<dbReference type="OrthoDB" id="9770030at2"/>
<gene>
    <name evidence="4" type="primary">ynjE</name>
    <name evidence="4" type="ORF">NCTC9836_02389</name>
</gene>
<dbReference type="InterPro" id="IPR045078">
    <property type="entry name" value="TST/MPST-like"/>
</dbReference>
<protein>
    <submittedName>
        <fullName evidence="4">Putative thiosulfate sulfurtransferase</fullName>
        <ecNumber evidence="4">2.8.1.1</ecNumber>
    </submittedName>
</protein>
<keyword evidence="1 4" id="KW-0808">Transferase</keyword>
<evidence type="ECO:0000313" key="5">
    <source>
        <dbReference type="Proteomes" id="UP000254664"/>
    </source>
</evidence>
<keyword evidence="5" id="KW-1185">Reference proteome</keyword>
<evidence type="ECO:0000313" key="4">
    <source>
        <dbReference type="EMBL" id="SUY48015.1"/>
    </source>
</evidence>
<dbReference type="SUPFAM" id="SSF52821">
    <property type="entry name" value="Rhodanese/Cell cycle control phosphatase"/>
    <property type="match status" value="3"/>
</dbReference>
<dbReference type="EMBL" id="UFWZ01000001">
    <property type="protein sequence ID" value="SUY48015.1"/>
    <property type="molecule type" value="Genomic_DNA"/>
</dbReference>
<keyword evidence="2" id="KW-0677">Repeat</keyword>
<feature type="domain" description="Rhodanese" evidence="3">
    <location>
        <begin position="53"/>
        <end position="161"/>
    </location>
</feature>